<evidence type="ECO:0000256" key="4">
    <source>
        <dbReference type="ARBA" id="ARBA00023235"/>
    </source>
</evidence>
<dbReference type="InterPro" id="IPR015421">
    <property type="entry name" value="PyrdxlP-dep_Trfase_major"/>
</dbReference>
<dbReference type="Proteomes" id="UP000224563">
    <property type="component" value="Unassembled WGS sequence"/>
</dbReference>
<evidence type="ECO:0000259" key="6">
    <source>
        <dbReference type="Pfam" id="PF02570"/>
    </source>
</evidence>
<dbReference type="Gene3D" id="3.40.50.10230">
    <property type="entry name" value="Cobalamin biosynthesis CobH/CbiC, precorrin-8X methylmutase"/>
    <property type="match status" value="1"/>
</dbReference>
<accession>A0A2G3E356</accession>
<evidence type="ECO:0000256" key="1">
    <source>
        <dbReference type="ARBA" id="ARBA00004953"/>
    </source>
</evidence>
<dbReference type="Pfam" id="PF00155">
    <property type="entry name" value="Aminotran_1_2"/>
    <property type="match status" value="1"/>
</dbReference>
<protein>
    <submittedName>
        <fullName evidence="7">Threonine-phosphate decarboxylase</fullName>
    </submittedName>
</protein>
<dbReference type="InterPro" id="IPR003722">
    <property type="entry name" value="Cbl_synth_CobH/CbiC"/>
</dbReference>
<keyword evidence="3" id="KW-0169">Cobalamin biosynthesis</keyword>
<organism evidence="7 8">
    <name type="scientific">Agathobacter ruminis</name>
    <dbReference type="NCBI Taxonomy" id="1712665"/>
    <lineage>
        <taxon>Bacteria</taxon>
        <taxon>Bacillati</taxon>
        <taxon>Bacillota</taxon>
        <taxon>Clostridia</taxon>
        <taxon>Lachnospirales</taxon>
        <taxon>Lachnospiraceae</taxon>
        <taxon>Agathobacter</taxon>
    </lineage>
</organism>
<comment type="pathway">
    <text evidence="1">Cofactor biosynthesis; adenosylcobalamin biosynthesis.</text>
</comment>
<reference evidence="7 8" key="1">
    <citation type="submission" date="2017-10" db="EMBL/GenBank/DDBJ databases">
        <title>Resolving the taxonomy of Roseburia spp., Eubacterium rectale and Agathobacter spp. through phylogenomic analysis.</title>
        <authorList>
            <person name="Sheridan P.O."/>
            <person name="Walker A.W."/>
            <person name="Duncan S.H."/>
            <person name="Scott K.P."/>
            <person name="Toole P.W.O."/>
            <person name="Luis P."/>
            <person name="Flint H.J."/>
        </authorList>
    </citation>
    <scope>NUCLEOTIDE SEQUENCE [LARGE SCALE GENOMIC DNA]</scope>
    <source>
        <strain evidence="7 8">JK623</strain>
    </source>
</reference>
<dbReference type="EMBL" id="PDYG01000040">
    <property type="protein sequence ID" value="PHU37595.1"/>
    <property type="molecule type" value="Genomic_DNA"/>
</dbReference>
<dbReference type="GO" id="GO:0016993">
    <property type="term" value="F:precorrin-8X methylmutase activity"/>
    <property type="evidence" value="ECO:0007669"/>
    <property type="project" value="InterPro"/>
</dbReference>
<reference evidence="7 8" key="2">
    <citation type="submission" date="2017-10" db="EMBL/GenBank/DDBJ databases">
        <authorList>
            <person name="Banno H."/>
            <person name="Chua N.-H."/>
        </authorList>
    </citation>
    <scope>NUCLEOTIDE SEQUENCE [LARGE SCALE GENOMIC DNA]</scope>
    <source>
        <strain evidence="7 8">JK623</strain>
    </source>
</reference>
<keyword evidence="4" id="KW-0413">Isomerase</keyword>
<dbReference type="Gene3D" id="3.40.640.10">
    <property type="entry name" value="Type I PLP-dependent aspartate aminotransferase-like (Major domain)"/>
    <property type="match status" value="1"/>
</dbReference>
<name>A0A2G3E356_9FIRM</name>
<dbReference type="Gene3D" id="3.90.1150.10">
    <property type="entry name" value="Aspartate Aminotransferase, domain 1"/>
    <property type="match status" value="1"/>
</dbReference>
<dbReference type="InterPro" id="IPR004839">
    <property type="entry name" value="Aminotransferase_I/II_large"/>
</dbReference>
<gene>
    <name evidence="7" type="ORF">CSX02_07145</name>
</gene>
<dbReference type="RefSeq" id="WP_099386168.1">
    <property type="nucleotide sequence ID" value="NZ_JANSWH010000087.1"/>
</dbReference>
<comment type="caution">
    <text evidence="7">The sequence shown here is derived from an EMBL/GenBank/DDBJ whole genome shotgun (WGS) entry which is preliminary data.</text>
</comment>
<dbReference type="SUPFAM" id="SSF63965">
    <property type="entry name" value="Precorrin-8X methylmutase CbiC/CobH"/>
    <property type="match status" value="1"/>
</dbReference>
<dbReference type="SUPFAM" id="SSF53383">
    <property type="entry name" value="PLP-dependent transferases"/>
    <property type="match status" value="1"/>
</dbReference>
<evidence type="ECO:0000256" key="3">
    <source>
        <dbReference type="ARBA" id="ARBA00022573"/>
    </source>
</evidence>
<dbReference type="GO" id="GO:0030170">
    <property type="term" value="F:pyridoxal phosphate binding"/>
    <property type="evidence" value="ECO:0007669"/>
    <property type="project" value="InterPro"/>
</dbReference>
<keyword evidence="8" id="KW-1185">Reference proteome</keyword>
<evidence type="ECO:0000256" key="2">
    <source>
        <dbReference type="ARBA" id="ARBA00009774"/>
    </source>
</evidence>
<dbReference type="Pfam" id="PF02570">
    <property type="entry name" value="CbiC"/>
    <property type="match status" value="1"/>
</dbReference>
<dbReference type="CDD" id="cd00609">
    <property type="entry name" value="AAT_like"/>
    <property type="match status" value="1"/>
</dbReference>
<feature type="domain" description="Aminotransferase class I/classII large" evidence="5">
    <location>
        <begin position="12"/>
        <end position="348"/>
    </location>
</feature>
<dbReference type="AlphaFoldDB" id="A0A2G3E356"/>
<dbReference type="InterPro" id="IPR036588">
    <property type="entry name" value="CobH/CbiC_sf"/>
</dbReference>
<comment type="similarity">
    <text evidence="2">Belongs to the CobH/CbiC family.</text>
</comment>
<dbReference type="PANTHER" id="PTHR43588:SF1">
    <property type="entry name" value="COBALT-PRECORRIN-8 METHYLMUTASE"/>
    <property type="match status" value="1"/>
</dbReference>
<dbReference type="InterPro" id="IPR015424">
    <property type="entry name" value="PyrdxlP-dep_Trfase"/>
</dbReference>
<dbReference type="InterPro" id="IPR015422">
    <property type="entry name" value="PyrdxlP-dep_Trfase_small"/>
</dbReference>
<dbReference type="GO" id="GO:0009236">
    <property type="term" value="P:cobalamin biosynthetic process"/>
    <property type="evidence" value="ECO:0007669"/>
    <property type="project" value="UniProtKB-UniPathway"/>
</dbReference>
<dbReference type="PANTHER" id="PTHR43588">
    <property type="entry name" value="COBALT-PRECORRIN-8 METHYLMUTASE"/>
    <property type="match status" value="1"/>
</dbReference>
<feature type="domain" description="Cobalamin biosynthesis precorrin-8X methylmutase CobH/CbiC" evidence="6">
    <location>
        <begin position="376"/>
        <end position="571"/>
    </location>
</feature>
<proteinExistence type="inferred from homology"/>
<evidence type="ECO:0000313" key="8">
    <source>
        <dbReference type="Proteomes" id="UP000224563"/>
    </source>
</evidence>
<dbReference type="UniPathway" id="UPA00148"/>
<sequence>MKHGGDRYRNEIKYDFSVNTNPFGIPNRVHAALADAISQAQYYPDPEHEKLTHALAKRYAVKPEQILCANGASELFTSIALTLQPKKALLTMPCFGGYERSLKAVSCEIVQYNLAEADGFCLTSAVLEQLTDDLDIIYLACPNNPNGSMLNPDLFLKIIEIAKKNQTMVVLDLCFFELMDPKCQQEWMDCHLRICNLVNHSNLMIVNAFTKTLALAGVRIGYGFVGDPELAERIRMSMPEWNNSIFAQAAGIAAVHEGAYVLQCASEITKWKANLRRSLSNLGAKVYDSDANFLLVKWPDEKQAAEMAERLLNEYGILIRNCDSFQGLSGAYWRIAIRQPKENALLLNALAEITNGRTHEKITFEQNIIEHVLPQDIESTSMATIRKELQMMNYQLDETLAPVILRCIHTSADFEYADTLCFSDNAVRIAQDLIRKGADIVTDTNMGLSGINKKELAKYGGCVHCFMAEESVAAEAKKRGLTRATVSMEHAATIDKPIIFAIGNAPTALVALRGLYEKGYRPAFIIGVPVGFVNVVASKEMIMETDIPYIVNRGRKGGSNVAAAICNALLYDMRNQ</sequence>
<evidence type="ECO:0000313" key="7">
    <source>
        <dbReference type="EMBL" id="PHU37595.1"/>
    </source>
</evidence>
<evidence type="ECO:0000259" key="5">
    <source>
        <dbReference type="Pfam" id="PF00155"/>
    </source>
</evidence>